<dbReference type="Gene3D" id="1.10.287.540">
    <property type="entry name" value="Helix hairpin bin"/>
    <property type="match status" value="1"/>
</dbReference>
<dbReference type="GO" id="GO:0043683">
    <property type="term" value="P:type IV pilus assembly"/>
    <property type="evidence" value="ECO:0007669"/>
    <property type="project" value="InterPro"/>
</dbReference>
<reference evidence="2 3" key="1">
    <citation type="submission" date="2019-02" db="EMBL/GenBank/DDBJ databases">
        <title>Shewanella sp. D4-2 isolated from Dokdo Island.</title>
        <authorList>
            <person name="Baek K."/>
        </authorList>
    </citation>
    <scope>NUCLEOTIDE SEQUENCE [LARGE SCALE GENOMIC DNA]</scope>
    <source>
        <strain evidence="2 3">D4-2</strain>
    </source>
</reference>
<feature type="transmembrane region" description="Helical" evidence="1">
    <location>
        <begin position="22"/>
        <end position="43"/>
    </location>
</feature>
<dbReference type="InterPro" id="IPR007445">
    <property type="entry name" value="PilO"/>
</dbReference>
<dbReference type="EMBL" id="CP036200">
    <property type="protein sequence ID" value="QBF83447.1"/>
    <property type="molecule type" value="Genomic_DNA"/>
</dbReference>
<dbReference type="GO" id="GO:0043107">
    <property type="term" value="P:type IV pilus-dependent motility"/>
    <property type="evidence" value="ECO:0007669"/>
    <property type="project" value="InterPro"/>
</dbReference>
<dbReference type="Pfam" id="PF04350">
    <property type="entry name" value="PilO"/>
    <property type="match status" value="1"/>
</dbReference>
<evidence type="ECO:0000313" key="2">
    <source>
        <dbReference type="EMBL" id="QBF83447.1"/>
    </source>
</evidence>
<dbReference type="InterPro" id="IPR014717">
    <property type="entry name" value="Transl_elong_EF1B/ribsomal_bS6"/>
</dbReference>
<dbReference type="OrthoDB" id="9802133at2"/>
<accession>A0A411PIN2</accession>
<dbReference type="AlphaFoldDB" id="A0A411PIN2"/>
<keyword evidence="1" id="KW-0812">Transmembrane</keyword>
<dbReference type="PIRSF" id="PIRSF016482">
    <property type="entry name" value="PilO"/>
    <property type="match status" value="1"/>
</dbReference>
<keyword evidence="1" id="KW-1133">Transmembrane helix</keyword>
<dbReference type="Proteomes" id="UP000291106">
    <property type="component" value="Chromosome"/>
</dbReference>
<name>A0A411PIN2_9GAMM</name>
<keyword evidence="1" id="KW-0472">Membrane</keyword>
<gene>
    <name evidence="2" type="ORF">EXU30_12615</name>
</gene>
<evidence type="ECO:0000256" key="1">
    <source>
        <dbReference type="SAM" id="Phobius"/>
    </source>
</evidence>
<evidence type="ECO:0000313" key="3">
    <source>
        <dbReference type="Proteomes" id="UP000291106"/>
    </source>
</evidence>
<proteinExistence type="predicted"/>
<dbReference type="KEGG" id="smai:EXU30_12615"/>
<sequence>MNLDLDQFNDIDFENIGSWPKLVKIVFAAFLSICVIAASYYLFISDAIDVMETEQRKEQELRTDFENKYRLAANLKLYREQLVIMEAQFAELLKMLPSENEMPGLLDDVTFVATDSGLRINSLDWEEEIVRDFYIEFPIKMIVEGDYHQLGHMVSGIAKLPRIVSLHDFVIKRGESGSLSMDILAKTYRFKEGAELSTEAKKGVNSEI</sequence>
<dbReference type="PANTHER" id="PTHR39555:SF1">
    <property type="entry name" value="TYPE IV PILUS INNER MEMBRANE COMPONENT PILO"/>
    <property type="match status" value="1"/>
</dbReference>
<organism evidence="2 3">
    <name type="scientific">Shewanella maritima</name>
    <dbReference type="NCBI Taxonomy" id="2520507"/>
    <lineage>
        <taxon>Bacteria</taxon>
        <taxon>Pseudomonadati</taxon>
        <taxon>Pseudomonadota</taxon>
        <taxon>Gammaproteobacteria</taxon>
        <taxon>Alteromonadales</taxon>
        <taxon>Shewanellaceae</taxon>
        <taxon>Shewanella</taxon>
    </lineage>
</organism>
<dbReference type="Gene3D" id="3.30.70.60">
    <property type="match status" value="1"/>
</dbReference>
<protein>
    <submittedName>
        <fullName evidence="2">Pilus assembly protein PilP</fullName>
    </submittedName>
</protein>
<keyword evidence="3" id="KW-1185">Reference proteome</keyword>
<dbReference type="RefSeq" id="WP_130600571.1">
    <property type="nucleotide sequence ID" value="NZ_CP036200.1"/>
</dbReference>
<dbReference type="PANTHER" id="PTHR39555">
    <property type="entry name" value="FIMBRIAL ASSEMBLY PROTEIN PILO-LIKE PROTEIN-RELATED"/>
    <property type="match status" value="1"/>
</dbReference>